<proteinExistence type="predicted"/>
<sequence>MAELSVYELWAYDATKALAIAIEKVGDTNIGFEKENAARNLTDLEALGADAQLQSLVYQIINVIDNGERVVGFWIEEKGMRRDLNSKNPNSNSIVNANFKAIISPGDIASPPKGWAILTNGIKLRIGVPVKDRFPDFVMRMNFDESKIRAFNTPYECDAFLSKESENEGIVAAFDETPYAKLFLKKYRSKYTIVEPTYTIDRFAF</sequence>
<dbReference type="InterPro" id="IPR015683">
    <property type="entry name" value="Ionotropic_Glu_rcpt"/>
</dbReference>
<keyword evidence="2" id="KW-1185">Reference proteome</keyword>
<dbReference type="AlphaFoldDB" id="A0ABC8SUT5"/>
<organism evidence="1 2">
    <name type="scientific">Ilex paraguariensis</name>
    <name type="common">yerba mate</name>
    <dbReference type="NCBI Taxonomy" id="185542"/>
    <lineage>
        <taxon>Eukaryota</taxon>
        <taxon>Viridiplantae</taxon>
        <taxon>Streptophyta</taxon>
        <taxon>Embryophyta</taxon>
        <taxon>Tracheophyta</taxon>
        <taxon>Spermatophyta</taxon>
        <taxon>Magnoliopsida</taxon>
        <taxon>eudicotyledons</taxon>
        <taxon>Gunneridae</taxon>
        <taxon>Pentapetalae</taxon>
        <taxon>asterids</taxon>
        <taxon>campanulids</taxon>
        <taxon>Aquifoliales</taxon>
        <taxon>Aquifoliaceae</taxon>
        <taxon>Ilex</taxon>
    </lineage>
</organism>
<reference evidence="1 2" key="1">
    <citation type="submission" date="2024-02" db="EMBL/GenBank/DDBJ databases">
        <authorList>
            <person name="Vignale AGUSTIN F."/>
            <person name="Sosa J E."/>
            <person name="Modenutti C."/>
        </authorList>
    </citation>
    <scope>NUCLEOTIDE SEQUENCE [LARGE SCALE GENOMIC DNA]</scope>
</reference>
<evidence type="ECO:0000313" key="2">
    <source>
        <dbReference type="Proteomes" id="UP001642360"/>
    </source>
</evidence>
<dbReference type="EMBL" id="CAUOFW020003608">
    <property type="protein sequence ID" value="CAK9160909.1"/>
    <property type="molecule type" value="Genomic_DNA"/>
</dbReference>
<dbReference type="Proteomes" id="UP001642360">
    <property type="component" value="Unassembled WGS sequence"/>
</dbReference>
<dbReference type="InterPro" id="IPR028082">
    <property type="entry name" value="Peripla_BP_I"/>
</dbReference>
<dbReference type="Gene3D" id="3.40.50.2300">
    <property type="match status" value="1"/>
</dbReference>
<name>A0ABC8SUT5_9AQUA</name>
<protein>
    <submittedName>
        <fullName evidence="1">Uncharacterized protein</fullName>
    </submittedName>
</protein>
<dbReference type="PANTHER" id="PTHR34836">
    <property type="entry name" value="OS06G0188250 PROTEIN"/>
    <property type="match status" value="1"/>
</dbReference>
<accession>A0ABC8SUT5</accession>
<dbReference type="PANTHER" id="PTHR34836:SF1">
    <property type="entry name" value="OS09G0428600 PROTEIN"/>
    <property type="match status" value="1"/>
</dbReference>
<comment type="caution">
    <text evidence="1">The sequence shown here is derived from an EMBL/GenBank/DDBJ whole genome shotgun (WGS) entry which is preliminary data.</text>
</comment>
<dbReference type="SUPFAM" id="SSF53822">
    <property type="entry name" value="Periplasmic binding protein-like I"/>
    <property type="match status" value="1"/>
</dbReference>
<feature type="non-terminal residue" evidence="1">
    <location>
        <position position="205"/>
    </location>
</feature>
<gene>
    <name evidence="1" type="ORF">ILEXP_LOCUS29700</name>
</gene>
<evidence type="ECO:0000313" key="1">
    <source>
        <dbReference type="EMBL" id="CAK9160909.1"/>
    </source>
</evidence>